<dbReference type="Pfam" id="PF06912">
    <property type="entry name" value="DUF1275"/>
    <property type="match status" value="1"/>
</dbReference>
<reference evidence="2 3" key="1">
    <citation type="submission" date="2018-03" db="EMBL/GenBank/DDBJ databases">
        <title>Characteristics and genome of n-alkane degrading marine bacteria Gordonia iterans isolated from crude oil contaminated in Tae-an, South Korea.</title>
        <authorList>
            <person name="Lee S.-S."/>
            <person name="Kim H."/>
        </authorList>
    </citation>
    <scope>NUCLEOTIDE SEQUENCE [LARGE SCALE GENOMIC DNA]</scope>
    <source>
        <strain evidence="2 3">Co17</strain>
    </source>
</reference>
<feature type="transmembrane region" description="Helical" evidence="1">
    <location>
        <begin position="168"/>
        <end position="188"/>
    </location>
</feature>
<keyword evidence="3" id="KW-1185">Reference proteome</keyword>
<protein>
    <submittedName>
        <fullName evidence="2">DUF1275 domain-containing protein</fullName>
    </submittedName>
</protein>
<keyword evidence="1" id="KW-0472">Membrane</keyword>
<evidence type="ECO:0000313" key="2">
    <source>
        <dbReference type="EMBL" id="AVM01366.1"/>
    </source>
</evidence>
<dbReference type="AlphaFoldDB" id="A0A2S0KI94"/>
<feature type="transmembrane region" description="Helical" evidence="1">
    <location>
        <begin position="125"/>
        <end position="147"/>
    </location>
</feature>
<keyword evidence="1" id="KW-1133">Transmembrane helix</keyword>
<feature type="transmembrane region" description="Helical" evidence="1">
    <location>
        <begin position="88"/>
        <end position="105"/>
    </location>
</feature>
<dbReference type="OrthoDB" id="3544269at2"/>
<keyword evidence="1" id="KW-0812">Transmembrane</keyword>
<dbReference type="RefSeq" id="WP_105943074.1">
    <property type="nucleotide sequence ID" value="NZ_CP027433.1"/>
</dbReference>
<feature type="transmembrane region" description="Helical" evidence="1">
    <location>
        <begin position="60"/>
        <end position="81"/>
    </location>
</feature>
<name>A0A2S0KI94_9ACTN</name>
<dbReference type="Proteomes" id="UP000239814">
    <property type="component" value="Chromosome"/>
</dbReference>
<accession>A0A2S0KI94</accession>
<dbReference type="PANTHER" id="PTHR37314:SF4">
    <property type="entry name" value="UPF0700 TRANSMEMBRANE PROTEIN YOAK"/>
    <property type="match status" value="1"/>
</dbReference>
<dbReference type="InterPro" id="IPR010699">
    <property type="entry name" value="DUF1275"/>
</dbReference>
<feature type="transmembrane region" description="Helical" evidence="1">
    <location>
        <begin position="12"/>
        <end position="40"/>
    </location>
</feature>
<gene>
    <name evidence="2" type="ORF">C6V83_15060</name>
</gene>
<organism evidence="2 3">
    <name type="scientific">Gordonia iterans</name>
    <dbReference type="NCBI Taxonomy" id="1004901"/>
    <lineage>
        <taxon>Bacteria</taxon>
        <taxon>Bacillati</taxon>
        <taxon>Actinomycetota</taxon>
        <taxon>Actinomycetes</taxon>
        <taxon>Mycobacteriales</taxon>
        <taxon>Gordoniaceae</taxon>
        <taxon>Gordonia</taxon>
    </lineage>
</organism>
<dbReference type="EMBL" id="CP027433">
    <property type="protein sequence ID" value="AVM01366.1"/>
    <property type="molecule type" value="Genomic_DNA"/>
</dbReference>
<proteinExistence type="predicted"/>
<dbReference type="PANTHER" id="PTHR37314">
    <property type="entry name" value="SLR0142 PROTEIN"/>
    <property type="match status" value="1"/>
</dbReference>
<evidence type="ECO:0000313" key="3">
    <source>
        <dbReference type="Proteomes" id="UP000239814"/>
    </source>
</evidence>
<sequence length="247" mass="25434">MCSVKMIARREVTLAVVLSAAAGYVDAIGYVYLGGFFVSFMSGNTTEFATSLAHGDWGPVRLAGTLIGMFFAGTVLGAVLVRVGDGRTTVLAATSVLVAVTAALGDLTDSSVPVTVLLPLSMGVVNATFLSAGETSIGLTYMTGALVKAGQRLVDAFRGGPRWLWARHLALWASLLAGGVVGAAMLRWIGLGGALWPIAGLLAVITVIVAFERKRRGVFGAVAPSSRRETYVHGPNAPGAGPDGATR</sequence>
<feature type="transmembrane region" description="Helical" evidence="1">
    <location>
        <begin position="194"/>
        <end position="211"/>
    </location>
</feature>
<dbReference type="KEGG" id="git:C6V83_15060"/>
<evidence type="ECO:0000256" key="1">
    <source>
        <dbReference type="SAM" id="Phobius"/>
    </source>
</evidence>